<feature type="region of interest" description="Disordered" evidence="18">
    <location>
        <begin position="384"/>
        <end position="424"/>
    </location>
</feature>
<evidence type="ECO:0000256" key="5">
    <source>
        <dbReference type="ARBA" id="ARBA00022618"/>
    </source>
</evidence>
<dbReference type="InterPro" id="IPR051841">
    <property type="entry name" value="MT-Golgi_org_protein"/>
</dbReference>
<evidence type="ECO:0000313" key="20">
    <source>
        <dbReference type="Proteomes" id="UP000515140"/>
    </source>
</evidence>
<feature type="coiled-coil region" evidence="17">
    <location>
        <begin position="1719"/>
        <end position="1770"/>
    </location>
</feature>
<gene>
    <name evidence="21" type="primary">CEP164</name>
</gene>
<evidence type="ECO:0000256" key="7">
    <source>
        <dbReference type="ARBA" id="ARBA00022776"/>
    </source>
</evidence>
<keyword evidence="10" id="KW-0234">DNA repair</keyword>
<dbReference type="GO" id="GO:0005813">
    <property type="term" value="C:centrosome"/>
    <property type="evidence" value="ECO:0007669"/>
    <property type="project" value="TreeGrafter"/>
</dbReference>
<dbReference type="Gene3D" id="3.30.1470.10">
    <property type="entry name" value="Photosystem I PsaD, reaction center subunit II"/>
    <property type="match status" value="1"/>
</dbReference>
<feature type="region of interest" description="Disordered" evidence="18">
    <location>
        <begin position="1292"/>
        <end position="1321"/>
    </location>
</feature>
<keyword evidence="5" id="KW-0132">Cell division</keyword>
<dbReference type="CDD" id="cd00201">
    <property type="entry name" value="WW"/>
    <property type="match status" value="1"/>
</dbReference>
<feature type="compositionally biased region" description="Basic and acidic residues" evidence="18">
    <location>
        <begin position="626"/>
        <end position="635"/>
    </location>
</feature>
<evidence type="ECO:0000256" key="1">
    <source>
        <dbReference type="ARBA" id="ARBA00004114"/>
    </source>
</evidence>
<dbReference type="KEGG" id="pcw:110210631"/>
<feature type="compositionally biased region" description="Polar residues" evidence="18">
    <location>
        <begin position="1082"/>
        <end position="1102"/>
    </location>
</feature>
<dbReference type="Proteomes" id="UP000515140">
    <property type="component" value="Unplaced"/>
</dbReference>
<evidence type="ECO:0000256" key="13">
    <source>
        <dbReference type="ARBA" id="ARBA00023306"/>
    </source>
</evidence>
<dbReference type="SUPFAM" id="SSF51045">
    <property type="entry name" value="WW domain"/>
    <property type="match status" value="1"/>
</dbReference>
<keyword evidence="12" id="KW-0539">Nucleus</keyword>
<dbReference type="GO" id="GO:0005814">
    <property type="term" value="C:centriole"/>
    <property type="evidence" value="ECO:0007669"/>
    <property type="project" value="UniProtKB-SubCell"/>
</dbReference>
<feature type="region of interest" description="Disordered" evidence="18">
    <location>
        <begin position="820"/>
        <end position="890"/>
    </location>
</feature>
<keyword evidence="8" id="KW-0970">Cilium biogenesis/degradation</keyword>
<evidence type="ECO:0000259" key="19">
    <source>
        <dbReference type="PROSITE" id="PS50020"/>
    </source>
</evidence>
<feature type="region of interest" description="Disordered" evidence="18">
    <location>
        <begin position="987"/>
        <end position="1113"/>
    </location>
</feature>
<evidence type="ECO:0000256" key="12">
    <source>
        <dbReference type="ARBA" id="ARBA00023242"/>
    </source>
</evidence>
<dbReference type="CTD" id="22897"/>
<proteinExistence type="predicted"/>
<evidence type="ECO:0000256" key="15">
    <source>
        <dbReference type="ARBA" id="ARBA00061715"/>
    </source>
</evidence>
<feature type="compositionally biased region" description="Polar residues" evidence="18">
    <location>
        <begin position="1867"/>
        <end position="1879"/>
    </location>
</feature>
<feature type="compositionally biased region" description="Basic residues" evidence="18">
    <location>
        <begin position="109"/>
        <end position="121"/>
    </location>
</feature>
<evidence type="ECO:0000256" key="8">
    <source>
        <dbReference type="ARBA" id="ARBA00022794"/>
    </source>
</evidence>
<keyword evidence="4" id="KW-0597">Phosphoprotein</keyword>
<evidence type="ECO:0000256" key="6">
    <source>
        <dbReference type="ARBA" id="ARBA00022763"/>
    </source>
</evidence>
<comment type="function">
    <text evidence="14">Plays a role in microtubule organization and/or maintenance for the formation of primary cilia (PC), a microtubule-based structure that protrudes from the surface of epithelial cells. Plays a critical role in G2/M checkpoint and nuclear divisions. A key player in the DNA damage-activated ATR/ATM signaling cascade since it is required for the proper phosphorylation of H2AX, RPA, CHEK2 and CHEK1. Plays a critical role in chromosome segregation, acting as a mediator required for the maintenance of genomic stability through modulation of MDC1, RPA and CHEK1.</text>
</comment>
<dbReference type="PROSITE" id="PS50020">
    <property type="entry name" value="WW_DOMAIN_2"/>
    <property type="match status" value="1"/>
</dbReference>
<keyword evidence="3" id="KW-0963">Cytoplasm</keyword>
<evidence type="ECO:0000256" key="2">
    <source>
        <dbReference type="ARBA" id="ARBA00004123"/>
    </source>
</evidence>
<keyword evidence="13" id="KW-0131">Cell cycle</keyword>
<dbReference type="GO" id="GO:0097539">
    <property type="term" value="C:ciliary transition fiber"/>
    <property type="evidence" value="ECO:0007669"/>
    <property type="project" value="TreeGrafter"/>
</dbReference>
<comment type="subunit">
    <text evidence="15">Interacts (via N-terminus) with ATRIP. Interacts with ATM, ATR and MDC1. Interacts with XPA (via N-terminus) upon UV irradiation. Interacts with CEP83, CCDC92, TTBK2, DVL3, NPHP3 and weakly with NPHP4. Interacts with DZIP1.</text>
</comment>
<comment type="subcellular location">
    <subcellularLocation>
        <location evidence="1">Cytoplasm</location>
        <location evidence="1">Cytoskeleton</location>
        <location evidence="1">Microtubule organizing center</location>
        <location evidence="1">Centrosome</location>
        <location evidence="1">Centriole</location>
    </subcellularLocation>
    <subcellularLocation>
        <location evidence="2">Nucleus</location>
    </subcellularLocation>
</comment>
<sequence length="2022" mass="227151">MAGRPIRIGDQLVLEEDYDETYIPSEQEIFEFAREIGIDPNSEPELMWLAREGIVAPLPMEWKPCQDITGDIYYFNFANGQSMWDHPCDEHYRNLVIQERGKLSTPGAIKKKDKRKKKDKNYKKDKEPPKTPTETQPEQGILPSSSSYCDPSPLPASGLTGLDLEQEMQMKSEGSFRKGKGMCMLGDNPWPLVGALPCKLQPLSKGQVPRTHQIFGDVEKILGRAPAPGKKELGDQLGLQKPQKLTEKFYLGFSDPEVEELEMMTKQLKSGIQGPEGIRPFQDGPEVLESRSQSSINSKLSEAIKNSQAKGEQVCYNLSKLSLTGPSGDKGRNLAPSAGPGDAASLSPYSSEYLLSSRKGKLLLIDSNPAEELNQQEVLEEGRLLGKGRRKREPQGLWMGQTSGLRSKSDQGNCKESERSHPEVQAISAQDRLQGHLLAPPLSADIAPSLVPKAAQNALSVNIRESMPLPTEIREISQPLGLPDEIKQPSASEPDPVSSSSSLASHLGSQVLGEVDNFSWDLQSSQESELAVGQLGAGRWAQHARSFLESQLVHTHSSTDERSESEDYSEDQRFYQHILQMLKISRRLEGPLLAKSMQEMPCKDIASMVCHMVAVSPGSPSEGEQEETKATERESGPMVGAPELLQGPEAIGSVPEGHGATQQVHLQPASGPHRQEEAELNSSRGPASESGTRQLFNQTLAPSLAPVHVPLGGLAPLRSLMDTSAPTFRSSPSVNVGSSVESSQPLETALLPQVPKTSTYTKNLLGSIHEEKNPLNLLALGEEINEEEEESDNQSLQSTAGLLKNLHLDIGVLGDNFDFEESPRSQLEDKKETSQGSNVPCPRTSDKLFNRSVGSNMGSTDGEGRRGKLASAWLPDKEDSEKGDPGASRPQMIQVVNSGTVESTGAANTQSLENPVVAGEVGCETKEAMNELEKEPTEPKTESRLDVNEESEISDHVKELQFSDRSDPKSFLGLDFGFRSRISEQLLDIDGLSPVLDGPIWETKGPAEEEKEQSQSNLEEPESEQSSEEERILGTHPPASISSLHSHEEEKIQSLFHAQEIGEGQHCPEGESGETVEPEQNVMASPTSQASSPKSEQIINPSNDHKTEEEPYATKVEYEQKKAEELEEMMTSPTLPGSREELVLESVTSQRQPLGDSLKVIEEKTAQDLERERARLLEDRRQKMEQLRAELCREEEEEMLKLEEQKDKSLRSLREQLKKTAEEEEARVREEEGQKLSKLRAQILASIETQENQIRAEQEASLKKIKEDWESLQRAERSSLEQKKKQVLEKFKEEMKGNEKKERALLEEENEKAMSQLKERLRDERKEAVAALEKEHAGNLERLRASAEEKHREVIAGLKKQIEEAHRKETAQLQEELAQAEQRIQQKACRVTEYERELSDLLREKREDVEKDHERRMDKMKEEHQQVLAETRGQYDEEERKQRTDLRTNLANEMERVRRAHDRELETMRRDLERQLSEIQLKHREQERKFRDLEAELESRTKEIQARLTQLDLQEDTIRKKKQQLLDVEKQIALEREEATSTHQQLEEARKEQAHLVESTRQLRQTLEELRSRKAELESQVEVLQARSQRLQRRISDLEAEAQRKQDVLNELAVEETVATSPRREGELHLEDLRKSVGMTLDKELPATSSQNNEESTPRLDNIRHYLSSEGVSLRSAKEFLVQQTRSMRKRQTALKAVQQQWRHDVATAQVTSEDLSNSHNLEDIRKNIEEETKNLDEMKSAMRKGQVLLKKKEEKLSQLENSLREELSDEDTLRGVSYRKMVTFDVSDFEDSRSASPETSPLPHGDPVSTMPFLQLNKIRYLSSSLQRITNELNGVLSVLGTLNIQPSPILTSTQVQMPSMPCKTTPISSHPSMTRVSAPTPLAPSTGIPLPTQWAWDPGVSSGLTSSVAQSVDNFLVEKWHKYFPAGVPLLSGSPAPLDNRLGYVSASEQLRLLHRSHSQISQSSGANFQGMIESNRKWLEHMKKDPKVPLFSTTPKPLVTSGLLQLDLDENRKLKVYRY</sequence>
<evidence type="ECO:0000256" key="9">
    <source>
        <dbReference type="ARBA" id="ARBA00023054"/>
    </source>
</evidence>
<dbReference type="FunCoup" id="A0A6P5KI54">
    <property type="interactions" value="1266"/>
</dbReference>
<dbReference type="PANTHER" id="PTHR18902">
    <property type="entry name" value="NUCLEAR MITOTIC APPARATUS PROTEIN 1-RELATED"/>
    <property type="match status" value="1"/>
</dbReference>
<evidence type="ECO:0000256" key="4">
    <source>
        <dbReference type="ARBA" id="ARBA00022553"/>
    </source>
</evidence>
<dbReference type="InParanoid" id="A0A6P5KI54"/>
<evidence type="ECO:0000256" key="16">
    <source>
        <dbReference type="ARBA" id="ARBA00067900"/>
    </source>
</evidence>
<evidence type="ECO:0000256" key="3">
    <source>
        <dbReference type="ARBA" id="ARBA00022490"/>
    </source>
</evidence>
<feature type="compositionally biased region" description="Polar residues" evidence="18">
    <location>
        <begin position="680"/>
        <end position="692"/>
    </location>
</feature>
<evidence type="ECO:0000256" key="14">
    <source>
        <dbReference type="ARBA" id="ARBA00056906"/>
    </source>
</evidence>
<dbReference type="GO" id="GO:0051301">
    <property type="term" value="P:cell division"/>
    <property type="evidence" value="ECO:0007669"/>
    <property type="project" value="UniProtKB-KW"/>
</dbReference>
<feature type="domain" description="WW" evidence="19">
    <location>
        <begin position="56"/>
        <end position="89"/>
    </location>
</feature>
<dbReference type="PANTHER" id="PTHR18902:SF27">
    <property type="entry name" value="CENTROSOMAL PROTEIN OF 164 KDA"/>
    <property type="match status" value="1"/>
</dbReference>
<keyword evidence="9 17" id="KW-0175">Coiled coil</keyword>
<reference evidence="21" key="1">
    <citation type="submission" date="2025-08" db="UniProtKB">
        <authorList>
            <consortium name="RefSeq"/>
        </authorList>
    </citation>
    <scope>IDENTIFICATION</scope>
    <source>
        <tissue evidence="21">Spleen</tissue>
    </source>
</reference>
<dbReference type="GO" id="GO:0006281">
    <property type="term" value="P:DNA repair"/>
    <property type="evidence" value="ECO:0007669"/>
    <property type="project" value="UniProtKB-KW"/>
</dbReference>
<feature type="region of interest" description="Disordered" evidence="18">
    <location>
        <begin position="103"/>
        <end position="159"/>
    </location>
</feature>
<feature type="compositionally biased region" description="Low complexity" evidence="18">
    <location>
        <begin position="490"/>
        <end position="505"/>
    </location>
</feature>
<dbReference type="FunFam" id="3.30.1470.10:FF:000001">
    <property type="entry name" value="Centrosomal protein of 164 kDa"/>
    <property type="match status" value="1"/>
</dbReference>
<dbReference type="RefSeq" id="XP_020845330.1">
    <property type="nucleotide sequence ID" value="XM_020989671.1"/>
</dbReference>
<keyword evidence="7" id="KW-0498">Mitosis</keyword>
<feature type="region of interest" description="Disordered" evidence="18">
    <location>
        <begin position="326"/>
        <end position="345"/>
    </location>
</feature>
<keyword evidence="6" id="KW-0227">DNA damage</keyword>
<dbReference type="InterPro" id="IPR036020">
    <property type="entry name" value="WW_dom_sf"/>
</dbReference>
<dbReference type="SMART" id="SM00456">
    <property type="entry name" value="WW"/>
    <property type="match status" value="1"/>
</dbReference>
<feature type="compositionally biased region" description="Basic and acidic residues" evidence="18">
    <location>
        <begin position="1292"/>
        <end position="1306"/>
    </location>
</feature>
<dbReference type="GO" id="GO:0060271">
    <property type="term" value="P:cilium assembly"/>
    <property type="evidence" value="ECO:0007669"/>
    <property type="project" value="TreeGrafter"/>
</dbReference>
<feature type="region of interest" description="Disordered" evidence="18">
    <location>
        <begin position="616"/>
        <end position="692"/>
    </location>
</feature>
<name>A0A6P5KI54_PHACI</name>
<feature type="region of interest" description="Disordered" evidence="18">
    <location>
        <begin position="482"/>
        <end position="505"/>
    </location>
</feature>
<accession>A0A6P5KI54</accession>
<keyword evidence="11" id="KW-0206">Cytoskeleton</keyword>
<evidence type="ECO:0000313" key="21">
    <source>
        <dbReference type="RefSeq" id="XP_020845330.1"/>
    </source>
</evidence>
<keyword evidence="20" id="KW-1185">Reference proteome</keyword>
<feature type="compositionally biased region" description="Basic and acidic residues" evidence="18">
    <location>
        <begin position="875"/>
        <end position="884"/>
    </location>
</feature>
<evidence type="ECO:0000256" key="11">
    <source>
        <dbReference type="ARBA" id="ARBA00023212"/>
    </source>
</evidence>
<feature type="compositionally biased region" description="Basic and acidic residues" evidence="18">
    <location>
        <begin position="929"/>
        <end position="968"/>
    </location>
</feature>
<dbReference type="GO" id="GO:0005634">
    <property type="term" value="C:nucleus"/>
    <property type="evidence" value="ECO:0007669"/>
    <property type="project" value="UniProtKB-SubCell"/>
</dbReference>
<dbReference type="GeneID" id="110210631"/>
<evidence type="ECO:0000256" key="17">
    <source>
        <dbReference type="SAM" id="Coils"/>
    </source>
</evidence>
<feature type="region of interest" description="Disordered" evidence="18">
    <location>
        <begin position="1789"/>
        <end position="1810"/>
    </location>
</feature>
<evidence type="ECO:0000256" key="10">
    <source>
        <dbReference type="ARBA" id="ARBA00023204"/>
    </source>
</evidence>
<feature type="compositionally biased region" description="Basic and acidic residues" evidence="18">
    <location>
        <begin position="821"/>
        <end position="833"/>
    </location>
</feature>
<dbReference type="InterPro" id="IPR001202">
    <property type="entry name" value="WW_dom"/>
</dbReference>
<evidence type="ECO:0000256" key="18">
    <source>
        <dbReference type="SAM" id="MobiDB-lite"/>
    </source>
</evidence>
<protein>
    <recommendedName>
        <fullName evidence="16">Centrosomal protein of 164 kDa</fullName>
    </recommendedName>
</protein>
<organism evidence="20 21">
    <name type="scientific">Phascolarctos cinereus</name>
    <name type="common">Koala</name>
    <dbReference type="NCBI Taxonomy" id="38626"/>
    <lineage>
        <taxon>Eukaryota</taxon>
        <taxon>Metazoa</taxon>
        <taxon>Chordata</taxon>
        <taxon>Craniata</taxon>
        <taxon>Vertebrata</taxon>
        <taxon>Euteleostomi</taxon>
        <taxon>Mammalia</taxon>
        <taxon>Metatheria</taxon>
        <taxon>Diprotodontia</taxon>
        <taxon>Phascolarctidae</taxon>
        <taxon>Phascolarctos</taxon>
    </lineage>
</organism>
<feature type="compositionally biased region" description="Basic and acidic residues" evidence="18">
    <location>
        <begin position="407"/>
        <end position="422"/>
    </location>
</feature>
<feature type="region of interest" description="Disordered" evidence="18">
    <location>
        <begin position="929"/>
        <end position="969"/>
    </location>
</feature>
<feature type="region of interest" description="Disordered" evidence="18">
    <location>
        <begin position="1857"/>
        <end position="1883"/>
    </location>
</feature>
<feature type="region of interest" description="Disordered" evidence="18">
    <location>
        <begin position="271"/>
        <end position="294"/>
    </location>
</feature>